<proteinExistence type="predicted"/>
<dbReference type="RefSeq" id="WP_268076508.1">
    <property type="nucleotide sequence ID" value="NZ_CP109966.1"/>
</dbReference>
<geneLocation type="plasmid" evidence="2 3">
    <name>pCadTS8_1</name>
</geneLocation>
<name>A0ABY7AU42_9ALTE</name>
<dbReference type="Proteomes" id="UP001163726">
    <property type="component" value="Plasmid pCadTS8_1"/>
</dbReference>
<keyword evidence="3" id="KW-1185">Reference proteome</keyword>
<accession>A0ABY7AU42</accession>
<dbReference type="InterPro" id="IPR013783">
    <property type="entry name" value="Ig-like_fold"/>
</dbReference>
<feature type="signal peptide" evidence="1">
    <location>
        <begin position="1"/>
        <end position="25"/>
    </location>
</feature>
<keyword evidence="1" id="KW-0732">Signal</keyword>
<dbReference type="SUPFAM" id="SSF50956">
    <property type="entry name" value="Thermostable phytase (3-phytase)"/>
    <property type="match status" value="1"/>
</dbReference>
<sequence length="908" mass="98477">MNTHSFKLKTLTTCIAALMVTACSSDNPEQPKHSSDNTPETLNMSNFVPKVESAGQTANWWAADAQVADGQLYRWQVLDANGDLLPVSGLDKFATHPVSLTANPATIQVPNPDACPGDADYWIEEKVANNVVSLAVSNTLGKASVHNGDTLELFFNIPENRYGVTYDATLNYADKNFSFNLTTEDLTDTAPDALKFKSEASGYTGPGVTKTNLANESGAGTGKDFVLTNVADNQLIKFELDGGVLGLNEHYKINFTSMVSGQTFVYDFEQHKFMDNEAKEGRSHFEFEHGETYPAVWTTVKSALSDNINATTYDSCATLGNDIDLYIAIPDKTFGETYTATIQWPNENGEMEDYTFSVTSAAEDREVDPIDLGTLYDISPSLDHIIEIPITGTNAKLPISVAGTGISYSIDGGEYTTDAGEIDEGQTLSIKYSVANLSDDEKYYAEFTPSITIGDQTFDGYARTEADPAWARLDAGFAFPSAGSATDKNAIKIRGYAGLVIPDDFDSSTPSFTESNLLVSVNGGDYTPVNTYADGTWTHLVDLTDGENTISFKTKAPQGLAESSPSQIIITKLVGENQAYPSVDFKLSHFEAIAVDTQQSAHTYYLLDTDAIEGGFFDNTNKNDDIIFKFIPGVDSEPSSVYAGDGLITNTQYVFDIAINNHRTTDDANYVLRTEHWQSMNVTDLSQSFPTESLSDGRVSGANSANRTRGAVFSEKGDIAFTANINGLGYHVFEYSADKPFDNTNPNTFVQYVTQDIAELDSIDNYVDSTGQEYLIANEVNNSNVWIIKLNHDDLAASTFGTVSFTHPNGTAFDGSFGGIAVDDKTSMAYIADAGNIFQFSLANIDDLIAGTATAEITAKFDGTFGDLTGLELDHGMHFMVAADNGNKAMYAIDQTTDEVVYLINAPE</sequence>
<feature type="chain" id="PRO_5047312744" evidence="1">
    <location>
        <begin position="26"/>
        <end position="908"/>
    </location>
</feature>
<protein>
    <submittedName>
        <fullName evidence="2">Uncharacterized protein</fullName>
    </submittedName>
</protein>
<evidence type="ECO:0000256" key="1">
    <source>
        <dbReference type="SAM" id="SignalP"/>
    </source>
</evidence>
<keyword evidence="2" id="KW-0614">Plasmid</keyword>
<dbReference type="Gene3D" id="2.60.40.10">
    <property type="entry name" value="Immunoglobulins"/>
    <property type="match status" value="1"/>
</dbReference>
<gene>
    <name evidence="2" type="ORF">OLW01_15725</name>
</gene>
<dbReference type="PROSITE" id="PS51257">
    <property type="entry name" value="PROKAR_LIPOPROTEIN"/>
    <property type="match status" value="1"/>
</dbReference>
<evidence type="ECO:0000313" key="3">
    <source>
        <dbReference type="Proteomes" id="UP001163726"/>
    </source>
</evidence>
<reference evidence="2" key="1">
    <citation type="submission" date="2022-10" db="EMBL/GenBank/DDBJ databases">
        <title>Catenovulum adriacola sp. nov. isolated in the Harbour of Susak.</title>
        <authorList>
            <person name="Schoch T."/>
            <person name="Reich S.J."/>
            <person name="Stoeferle S."/>
            <person name="Flaiz M."/>
            <person name="Kazda M."/>
            <person name="Riedel C.U."/>
            <person name="Duerre P."/>
        </authorList>
    </citation>
    <scope>NUCLEOTIDE SEQUENCE</scope>
    <source>
        <strain evidence="2">TS8</strain>
        <plasmid evidence="2">pCadTS8_1</plasmid>
    </source>
</reference>
<dbReference type="EMBL" id="CP109966">
    <property type="protein sequence ID" value="WAJ71786.1"/>
    <property type="molecule type" value="Genomic_DNA"/>
</dbReference>
<evidence type="ECO:0000313" key="2">
    <source>
        <dbReference type="EMBL" id="WAJ71786.1"/>
    </source>
</evidence>
<organism evidence="2 3">
    <name type="scientific">Catenovulum adriaticum</name>
    <dbReference type="NCBI Taxonomy" id="2984846"/>
    <lineage>
        <taxon>Bacteria</taxon>
        <taxon>Pseudomonadati</taxon>
        <taxon>Pseudomonadota</taxon>
        <taxon>Gammaproteobacteria</taxon>
        <taxon>Alteromonadales</taxon>
        <taxon>Alteromonadaceae</taxon>
        <taxon>Catenovulum</taxon>
    </lineage>
</organism>